<evidence type="ECO:0000256" key="9">
    <source>
        <dbReference type="ARBA" id="ARBA00058688"/>
    </source>
</evidence>
<dbReference type="NCBIfam" id="TIGR01079">
    <property type="entry name" value="rplX_bact"/>
    <property type="match status" value="1"/>
</dbReference>
<dbReference type="SMART" id="SM00739">
    <property type="entry name" value="KOW"/>
    <property type="match status" value="1"/>
</dbReference>
<evidence type="ECO:0000256" key="7">
    <source>
        <dbReference type="ARBA" id="ARBA00023274"/>
    </source>
</evidence>
<evidence type="ECO:0000256" key="10">
    <source>
        <dbReference type="HAMAP-Rule" id="MF_01326"/>
    </source>
</evidence>
<dbReference type="InterPro" id="IPR057264">
    <property type="entry name" value="Ribosomal_uL24_C"/>
</dbReference>
<reference evidence="13 14" key="1">
    <citation type="journal article" date="2015" name="Genome Announc.">
        <title>Expanding the biotechnology potential of lactobacilli through comparative genomics of 213 strains and associated genera.</title>
        <authorList>
            <person name="Sun Z."/>
            <person name="Harris H.M."/>
            <person name="McCann A."/>
            <person name="Guo C."/>
            <person name="Argimon S."/>
            <person name="Zhang W."/>
            <person name="Yang X."/>
            <person name="Jeffery I.B."/>
            <person name="Cooney J.C."/>
            <person name="Kagawa T.F."/>
            <person name="Liu W."/>
            <person name="Song Y."/>
            <person name="Salvetti E."/>
            <person name="Wrobel A."/>
            <person name="Rasinkangas P."/>
            <person name="Parkhill J."/>
            <person name="Rea M.C."/>
            <person name="O'Sullivan O."/>
            <person name="Ritari J."/>
            <person name="Douillard F.P."/>
            <person name="Paul Ross R."/>
            <person name="Yang R."/>
            <person name="Briner A.E."/>
            <person name="Felis G.E."/>
            <person name="de Vos W.M."/>
            <person name="Barrangou R."/>
            <person name="Klaenhammer T.R."/>
            <person name="Caufield P.W."/>
            <person name="Cui Y."/>
            <person name="Zhang H."/>
            <person name="O'Toole P.W."/>
        </authorList>
    </citation>
    <scope>NUCLEOTIDE SEQUENCE [LARGE SCALE GENOMIC DNA]</scope>
    <source>
        <strain evidence="13 14">DSM 24302</strain>
    </source>
</reference>
<comment type="caution">
    <text evidence="13">The sequence shown here is derived from an EMBL/GenBank/DDBJ whole genome shotgun (WGS) entry which is preliminary data.</text>
</comment>
<dbReference type="EMBL" id="AYZR01000009">
    <property type="protein sequence ID" value="KRM93145.1"/>
    <property type="molecule type" value="Genomic_DNA"/>
</dbReference>
<comment type="subunit">
    <text evidence="3 10">Part of the 50S ribosomal subunit.</text>
</comment>
<evidence type="ECO:0000259" key="12">
    <source>
        <dbReference type="SMART" id="SM00739"/>
    </source>
</evidence>
<dbReference type="InterPro" id="IPR014722">
    <property type="entry name" value="Rib_uL2_dom2"/>
</dbReference>
<dbReference type="InterPro" id="IPR008991">
    <property type="entry name" value="Translation_prot_SH3-like_sf"/>
</dbReference>
<dbReference type="HAMAP" id="MF_01326_B">
    <property type="entry name" value="Ribosomal_uL24_B"/>
    <property type="match status" value="1"/>
</dbReference>
<comment type="function">
    <text evidence="1 10">One of two assembly initiator proteins, it binds directly to the 5'-end of the 23S rRNA, where it nucleates assembly of the 50S subunit.</text>
</comment>
<evidence type="ECO:0000256" key="3">
    <source>
        <dbReference type="ARBA" id="ARBA00011838"/>
    </source>
</evidence>
<dbReference type="PANTHER" id="PTHR12903">
    <property type="entry name" value="MITOCHONDRIAL RIBOSOMAL PROTEIN L24"/>
    <property type="match status" value="1"/>
</dbReference>
<evidence type="ECO:0000256" key="2">
    <source>
        <dbReference type="ARBA" id="ARBA00010618"/>
    </source>
</evidence>
<keyword evidence="14" id="KW-1185">Reference proteome</keyword>
<evidence type="ECO:0000256" key="1">
    <source>
        <dbReference type="ARBA" id="ARBA00004072"/>
    </source>
</evidence>
<protein>
    <recommendedName>
        <fullName evidence="8 10">Large ribosomal subunit protein uL24</fullName>
    </recommendedName>
</protein>
<dbReference type="Proteomes" id="UP000051256">
    <property type="component" value="Unassembled WGS sequence"/>
</dbReference>
<accession>A0A0R2CYR5</accession>
<comment type="similarity">
    <text evidence="2 10 11">Belongs to the universal ribosomal protein uL24 family.</text>
</comment>
<dbReference type="GO" id="GO:1990904">
    <property type="term" value="C:ribonucleoprotein complex"/>
    <property type="evidence" value="ECO:0007669"/>
    <property type="project" value="UniProtKB-KW"/>
</dbReference>
<dbReference type="SUPFAM" id="SSF50104">
    <property type="entry name" value="Translation proteins SH3-like domain"/>
    <property type="match status" value="1"/>
</dbReference>
<sequence>MFVKTGDKVRVIAGKDKGKEGTVKKTIASKDRVIVEGINMVKKHNKASQSNPQGGIVDTEAPIHVSNVMLIDPSNNEPTRVGFRVEDGKKIRFSKKSDKAID</sequence>
<dbReference type="InterPro" id="IPR003256">
    <property type="entry name" value="Ribosomal_uL24"/>
</dbReference>
<dbReference type="GO" id="GO:0005840">
    <property type="term" value="C:ribosome"/>
    <property type="evidence" value="ECO:0007669"/>
    <property type="project" value="UniProtKB-KW"/>
</dbReference>
<evidence type="ECO:0000256" key="8">
    <source>
        <dbReference type="ARBA" id="ARBA00035206"/>
    </source>
</evidence>
<dbReference type="GO" id="GO:0019843">
    <property type="term" value="F:rRNA binding"/>
    <property type="evidence" value="ECO:0007669"/>
    <property type="project" value="UniProtKB-UniRule"/>
</dbReference>
<dbReference type="CDD" id="cd06089">
    <property type="entry name" value="KOW_RPL26"/>
    <property type="match status" value="1"/>
</dbReference>
<dbReference type="RefSeq" id="WP_056978556.1">
    <property type="nucleotide sequence ID" value="NZ_AYZR01000009.1"/>
</dbReference>
<proteinExistence type="inferred from homology"/>
<dbReference type="InterPro" id="IPR005825">
    <property type="entry name" value="Ribosomal_uL24_CS"/>
</dbReference>
<dbReference type="Pfam" id="PF17136">
    <property type="entry name" value="ribosomal_L24"/>
    <property type="match status" value="1"/>
</dbReference>
<dbReference type="PATRIC" id="fig|1423802.4.peg.822"/>
<keyword evidence="5 10" id="KW-0694">RNA-binding</keyword>
<evidence type="ECO:0000256" key="5">
    <source>
        <dbReference type="ARBA" id="ARBA00022884"/>
    </source>
</evidence>
<dbReference type="Gene3D" id="2.30.30.30">
    <property type="match status" value="1"/>
</dbReference>
<dbReference type="Pfam" id="PF00467">
    <property type="entry name" value="KOW"/>
    <property type="match status" value="1"/>
</dbReference>
<keyword evidence="6 10" id="KW-0689">Ribosomal protein</keyword>
<evidence type="ECO:0000313" key="13">
    <source>
        <dbReference type="EMBL" id="KRM93145.1"/>
    </source>
</evidence>
<dbReference type="InterPro" id="IPR041988">
    <property type="entry name" value="Ribosomal_uL24_KOW"/>
</dbReference>
<dbReference type="STRING" id="1423802.FC56_GL000809"/>
<dbReference type="InterPro" id="IPR005824">
    <property type="entry name" value="KOW"/>
</dbReference>
<dbReference type="PROSITE" id="PS01108">
    <property type="entry name" value="RIBOSOMAL_L24"/>
    <property type="match status" value="1"/>
</dbReference>
<name>A0A0R2CYR5_9LACO</name>
<keyword evidence="7 10" id="KW-0687">Ribonucleoprotein</keyword>
<dbReference type="FunFam" id="2.30.30.30:FF:000004">
    <property type="entry name" value="50S ribosomal protein L24"/>
    <property type="match status" value="1"/>
</dbReference>
<organism evidence="13 14">
    <name type="scientific">Lentilactobacillus senioris DSM 24302 = JCM 17472</name>
    <dbReference type="NCBI Taxonomy" id="1423802"/>
    <lineage>
        <taxon>Bacteria</taxon>
        <taxon>Bacillati</taxon>
        <taxon>Bacillota</taxon>
        <taxon>Bacilli</taxon>
        <taxon>Lactobacillales</taxon>
        <taxon>Lactobacillaceae</taxon>
        <taxon>Lentilactobacillus</taxon>
    </lineage>
</organism>
<evidence type="ECO:0000256" key="4">
    <source>
        <dbReference type="ARBA" id="ARBA00022730"/>
    </source>
</evidence>
<comment type="function">
    <text evidence="9 10">One of the proteins that surrounds the polypeptide exit tunnel on the outside of the subunit.</text>
</comment>
<dbReference type="AlphaFoldDB" id="A0A0R2CYR5"/>
<evidence type="ECO:0000313" key="14">
    <source>
        <dbReference type="Proteomes" id="UP000051256"/>
    </source>
</evidence>
<dbReference type="GO" id="GO:0003735">
    <property type="term" value="F:structural constituent of ribosome"/>
    <property type="evidence" value="ECO:0007669"/>
    <property type="project" value="InterPro"/>
</dbReference>
<keyword evidence="4 10" id="KW-0699">rRNA-binding</keyword>
<dbReference type="GO" id="GO:0006412">
    <property type="term" value="P:translation"/>
    <property type="evidence" value="ECO:0007669"/>
    <property type="project" value="UniProtKB-UniRule"/>
</dbReference>
<gene>
    <name evidence="10" type="primary">rplX</name>
    <name evidence="13" type="ORF">FC56_GL000809</name>
</gene>
<evidence type="ECO:0000256" key="6">
    <source>
        <dbReference type="ARBA" id="ARBA00022980"/>
    </source>
</evidence>
<feature type="domain" description="KOW" evidence="12">
    <location>
        <begin position="2"/>
        <end position="29"/>
    </location>
</feature>
<evidence type="ECO:0000256" key="11">
    <source>
        <dbReference type="RuleBase" id="RU003477"/>
    </source>
</evidence>